<name>A0AA86QUL7_9EUKA</name>
<proteinExistence type="predicted"/>
<feature type="region of interest" description="Disordered" evidence="1">
    <location>
        <begin position="1"/>
        <end position="25"/>
    </location>
</feature>
<comment type="caution">
    <text evidence="2">The sequence shown here is derived from an EMBL/GenBank/DDBJ whole genome shotgun (WGS) entry which is preliminary data.</text>
</comment>
<dbReference type="EMBL" id="CAXDID020000226">
    <property type="protein sequence ID" value="CAL6059538.1"/>
    <property type="molecule type" value="Genomic_DNA"/>
</dbReference>
<keyword evidence="4" id="KW-1185">Reference proteome</keyword>
<reference evidence="2" key="1">
    <citation type="submission" date="2023-06" db="EMBL/GenBank/DDBJ databases">
        <authorList>
            <person name="Kurt Z."/>
        </authorList>
    </citation>
    <scope>NUCLEOTIDE SEQUENCE</scope>
</reference>
<organism evidence="2">
    <name type="scientific">Hexamita inflata</name>
    <dbReference type="NCBI Taxonomy" id="28002"/>
    <lineage>
        <taxon>Eukaryota</taxon>
        <taxon>Metamonada</taxon>
        <taxon>Diplomonadida</taxon>
        <taxon>Hexamitidae</taxon>
        <taxon>Hexamitinae</taxon>
        <taxon>Hexamita</taxon>
    </lineage>
</organism>
<accession>A0AA86QUL7</accession>
<evidence type="ECO:0000313" key="3">
    <source>
        <dbReference type="EMBL" id="CAL6059538.1"/>
    </source>
</evidence>
<dbReference type="AlphaFoldDB" id="A0AA86QUL7"/>
<dbReference type="Proteomes" id="UP001642409">
    <property type="component" value="Unassembled WGS sequence"/>
</dbReference>
<evidence type="ECO:0000313" key="4">
    <source>
        <dbReference type="Proteomes" id="UP001642409"/>
    </source>
</evidence>
<evidence type="ECO:0000313" key="2">
    <source>
        <dbReference type="EMBL" id="CAI9964463.1"/>
    </source>
</evidence>
<reference evidence="3 4" key="2">
    <citation type="submission" date="2024-07" db="EMBL/GenBank/DDBJ databases">
        <authorList>
            <person name="Akdeniz Z."/>
        </authorList>
    </citation>
    <scope>NUCLEOTIDE SEQUENCE [LARGE SCALE GENOMIC DNA]</scope>
</reference>
<gene>
    <name evidence="3" type="ORF">HINF_LOCUS48792</name>
    <name evidence="2" type="ORF">HINF_LOCUS52108</name>
</gene>
<dbReference type="EMBL" id="CATOUU010000977">
    <property type="protein sequence ID" value="CAI9964463.1"/>
    <property type="molecule type" value="Genomic_DNA"/>
</dbReference>
<protein>
    <submittedName>
        <fullName evidence="3">Hypothetical_protein</fullName>
    </submittedName>
</protein>
<evidence type="ECO:0000256" key="1">
    <source>
        <dbReference type="SAM" id="MobiDB-lite"/>
    </source>
</evidence>
<sequence length="124" mass="14220">MQYNPLQIHAPSPRRRSSRRSPSWWRSSSSRWIRWNELAPPSSRNGFWSWKSHHVGYNVGYGGYDDDLDCFCCLGPRGPVVIQQPQPMMQAGQPVIMQPQLVVQSQMPVMGQPQIVMPGQMIIQ</sequence>